<dbReference type="AlphaFoldDB" id="A0A016XHB8"/>
<sequence length="74" mass="7850">MKQNARITGHVQYREGDGVNITIRLGPCEVHVAALDVTISWTEGDSRGSAAIPIADYRSHLASGSIQTTGKGIT</sequence>
<reference evidence="1 2" key="1">
    <citation type="submission" date="2014-02" db="EMBL/GenBank/DDBJ databases">
        <title>Draft Genome of Hylemonella gracilis isolated from the Niagara River.</title>
        <authorList>
            <person name="Pawlowski D.R."/>
            <person name="Koudelka G.B."/>
        </authorList>
    </citation>
    <scope>NUCLEOTIDE SEQUENCE [LARGE SCALE GENOMIC DNA]</scope>
    <source>
        <strain evidence="1 2">Niagara R</strain>
    </source>
</reference>
<dbReference type="EMBL" id="JEMG01000001">
    <property type="protein sequence ID" value="EYC50568.1"/>
    <property type="molecule type" value="Genomic_DNA"/>
</dbReference>
<accession>A0A016XHB8</accession>
<organism evidence="1 2">
    <name type="scientific">Hylemonella gracilis str. Niagara R</name>
    <dbReference type="NCBI Taxonomy" id="1458275"/>
    <lineage>
        <taxon>Bacteria</taxon>
        <taxon>Pseudomonadati</taxon>
        <taxon>Pseudomonadota</taxon>
        <taxon>Betaproteobacteria</taxon>
        <taxon>Burkholderiales</taxon>
        <taxon>Comamonadaceae</taxon>
        <taxon>Hylemonella</taxon>
    </lineage>
</organism>
<dbReference type="Proteomes" id="UP000023268">
    <property type="component" value="Unassembled WGS sequence"/>
</dbReference>
<proteinExistence type="predicted"/>
<name>A0A016XHB8_9BURK</name>
<dbReference type="RefSeq" id="WP_081767098.1">
    <property type="nucleotide sequence ID" value="NZ_JEMG01000001.1"/>
</dbReference>
<evidence type="ECO:0000313" key="1">
    <source>
        <dbReference type="EMBL" id="EYC50568.1"/>
    </source>
</evidence>
<evidence type="ECO:0000313" key="2">
    <source>
        <dbReference type="Proteomes" id="UP000023268"/>
    </source>
</evidence>
<protein>
    <submittedName>
        <fullName evidence="1">Uncharacterized protein</fullName>
    </submittedName>
</protein>
<comment type="caution">
    <text evidence="1">The sequence shown here is derived from an EMBL/GenBank/DDBJ whole genome shotgun (WGS) entry which is preliminary data.</text>
</comment>
<dbReference type="OrthoDB" id="9153806at2"/>
<gene>
    <name evidence="1" type="ORF">AZ34_05480</name>
</gene>